<keyword evidence="3" id="KW-1185">Reference proteome</keyword>
<evidence type="ECO:0000256" key="1">
    <source>
        <dbReference type="SAM" id="Phobius"/>
    </source>
</evidence>
<dbReference type="STRING" id="906689.A0A2I0WQB0"/>
<keyword evidence="1" id="KW-0472">Membrane</keyword>
<reference evidence="2 3" key="2">
    <citation type="journal article" date="2017" name="Nature">
        <title>The Apostasia genome and the evolution of orchids.</title>
        <authorList>
            <person name="Zhang G.Q."/>
            <person name="Liu K.W."/>
            <person name="Li Z."/>
            <person name="Lohaus R."/>
            <person name="Hsiao Y.Y."/>
            <person name="Niu S.C."/>
            <person name="Wang J.Y."/>
            <person name="Lin Y.C."/>
            <person name="Xu Q."/>
            <person name="Chen L.J."/>
            <person name="Yoshida K."/>
            <person name="Fujiwara S."/>
            <person name="Wang Z.W."/>
            <person name="Zhang Y.Q."/>
            <person name="Mitsuda N."/>
            <person name="Wang M."/>
            <person name="Liu G.H."/>
            <person name="Pecoraro L."/>
            <person name="Huang H.X."/>
            <person name="Xiao X.J."/>
            <person name="Lin M."/>
            <person name="Wu X.Y."/>
            <person name="Wu W.L."/>
            <person name="Chen Y.Y."/>
            <person name="Chang S.B."/>
            <person name="Sakamoto S."/>
            <person name="Ohme-Takagi M."/>
            <person name="Yagi M."/>
            <person name="Zeng S.J."/>
            <person name="Shen C.Y."/>
            <person name="Yeh C.M."/>
            <person name="Luo Y.B."/>
            <person name="Tsai W.C."/>
            <person name="Van de Peer Y."/>
            <person name="Liu Z.J."/>
        </authorList>
    </citation>
    <scope>NUCLEOTIDE SEQUENCE [LARGE SCALE GENOMIC DNA]</scope>
    <source>
        <tissue evidence="2">The whole plant</tissue>
    </source>
</reference>
<accession>A0A2I0WQB0</accession>
<feature type="transmembrane region" description="Helical" evidence="1">
    <location>
        <begin position="83"/>
        <end position="100"/>
    </location>
</feature>
<proteinExistence type="predicted"/>
<dbReference type="PANTHER" id="PTHR47296">
    <property type="entry name" value="PROTEIN TIC 40, CHLOROPLASTIC"/>
    <property type="match status" value="1"/>
</dbReference>
<dbReference type="GO" id="GO:0045037">
    <property type="term" value="P:protein import into chloroplast stroma"/>
    <property type="evidence" value="ECO:0007669"/>
    <property type="project" value="TreeGrafter"/>
</dbReference>
<keyword evidence="1" id="KW-0812">Transmembrane</keyword>
<evidence type="ECO:0000313" key="3">
    <source>
        <dbReference type="Proteomes" id="UP000233837"/>
    </source>
</evidence>
<protein>
    <submittedName>
        <fullName evidence="2">Protein TIC 40, chloroplastic</fullName>
    </submittedName>
</protein>
<dbReference type="PANTHER" id="PTHR47296:SF1">
    <property type="entry name" value="PROTEIN TIC 40, CHLOROPLASTIC"/>
    <property type="match status" value="1"/>
</dbReference>
<dbReference type="GO" id="GO:0009706">
    <property type="term" value="C:chloroplast inner membrane"/>
    <property type="evidence" value="ECO:0007669"/>
    <property type="project" value="TreeGrafter"/>
</dbReference>
<gene>
    <name evidence="2" type="primary">TIC40</name>
    <name evidence="2" type="ORF">MA16_Dca005679</name>
</gene>
<reference evidence="2 3" key="1">
    <citation type="journal article" date="2016" name="Sci. Rep.">
        <title>The Dendrobium catenatum Lindl. genome sequence provides insights into polysaccharide synthase, floral development and adaptive evolution.</title>
        <authorList>
            <person name="Zhang G.Q."/>
            <person name="Xu Q."/>
            <person name="Bian C."/>
            <person name="Tsai W.C."/>
            <person name="Yeh C.M."/>
            <person name="Liu K.W."/>
            <person name="Yoshida K."/>
            <person name="Zhang L.S."/>
            <person name="Chang S.B."/>
            <person name="Chen F."/>
            <person name="Shi Y."/>
            <person name="Su Y.Y."/>
            <person name="Zhang Y.Q."/>
            <person name="Chen L.J."/>
            <person name="Yin Y."/>
            <person name="Lin M."/>
            <person name="Huang H."/>
            <person name="Deng H."/>
            <person name="Wang Z.W."/>
            <person name="Zhu S.L."/>
            <person name="Zhao X."/>
            <person name="Deng C."/>
            <person name="Niu S.C."/>
            <person name="Huang J."/>
            <person name="Wang M."/>
            <person name="Liu G.H."/>
            <person name="Yang H.J."/>
            <person name="Xiao X.J."/>
            <person name="Hsiao Y.Y."/>
            <person name="Wu W.L."/>
            <person name="Chen Y.Y."/>
            <person name="Mitsuda N."/>
            <person name="Ohme-Takagi M."/>
            <person name="Luo Y.B."/>
            <person name="Van de Peer Y."/>
            <person name="Liu Z.J."/>
        </authorList>
    </citation>
    <scope>NUCLEOTIDE SEQUENCE [LARGE SCALE GENOMIC DNA]</scope>
    <source>
        <tissue evidence="2">The whole plant</tissue>
    </source>
</reference>
<dbReference type="EMBL" id="KZ502486">
    <property type="protein sequence ID" value="PKU77847.1"/>
    <property type="molecule type" value="Genomic_DNA"/>
</dbReference>
<dbReference type="GO" id="GO:0009658">
    <property type="term" value="P:chloroplast organization"/>
    <property type="evidence" value="ECO:0007669"/>
    <property type="project" value="TreeGrafter"/>
</dbReference>
<keyword evidence="1" id="KW-1133">Transmembrane helix</keyword>
<sequence length="181" mass="18859">MEAQALASNVPAASRISKSVLAHGSRACSCRLKIISGAAWRKLGMRSSTRASSSTGETLVSTCTPQIAPSTNLISKMCSGSPLLWIAVGIGLSAWFSVLVNKFQRYAINQAFKAVMGEEAEANGQFNTSAFASGSSIPSLTAASPTSLPSQSAESSDDIYADELNVNIPPAATVITDKNEK</sequence>
<dbReference type="AlphaFoldDB" id="A0A2I0WQB0"/>
<evidence type="ECO:0000313" key="2">
    <source>
        <dbReference type="EMBL" id="PKU77847.1"/>
    </source>
</evidence>
<name>A0A2I0WQB0_9ASPA</name>
<organism evidence="2 3">
    <name type="scientific">Dendrobium catenatum</name>
    <dbReference type="NCBI Taxonomy" id="906689"/>
    <lineage>
        <taxon>Eukaryota</taxon>
        <taxon>Viridiplantae</taxon>
        <taxon>Streptophyta</taxon>
        <taxon>Embryophyta</taxon>
        <taxon>Tracheophyta</taxon>
        <taxon>Spermatophyta</taxon>
        <taxon>Magnoliopsida</taxon>
        <taxon>Liliopsida</taxon>
        <taxon>Asparagales</taxon>
        <taxon>Orchidaceae</taxon>
        <taxon>Epidendroideae</taxon>
        <taxon>Malaxideae</taxon>
        <taxon>Dendrobiinae</taxon>
        <taxon>Dendrobium</taxon>
    </lineage>
</organism>
<dbReference type="Proteomes" id="UP000233837">
    <property type="component" value="Unassembled WGS sequence"/>
</dbReference>
<dbReference type="GO" id="GO:0009535">
    <property type="term" value="C:chloroplast thylakoid membrane"/>
    <property type="evidence" value="ECO:0007669"/>
    <property type="project" value="TreeGrafter"/>
</dbReference>